<dbReference type="RefSeq" id="XP_018120389.1">
    <property type="nucleotide sequence ID" value="XM_018264900.2"/>
</dbReference>
<evidence type="ECO:0000256" key="1">
    <source>
        <dbReference type="SAM" id="MobiDB-lite"/>
    </source>
</evidence>
<dbReference type="CDD" id="cd00229">
    <property type="entry name" value="SGNH_hydrolase"/>
    <property type="match status" value="1"/>
</dbReference>
<name>A0A8J0VBB2_XENLA</name>
<organism evidence="2 3">
    <name type="scientific">Xenopus laevis</name>
    <name type="common">African clawed frog</name>
    <dbReference type="NCBI Taxonomy" id="8355"/>
    <lineage>
        <taxon>Eukaryota</taxon>
        <taxon>Metazoa</taxon>
        <taxon>Chordata</taxon>
        <taxon>Craniata</taxon>
        <taxon>Vertebrata</taxon>
        <taxon>Euteleostomi</taxon>
        <taxon>Amphibia</taxon>
        <taxon>Batrachia</taxon>
        <taxon>Anura</taxon>
        <taxon>Pipoidea</taxon>
        <taxon>Pipidae</taxon>
        <taxon>Xenopodinae</taxon>
        <taxon>Xenopus</taxon>
        <taxon>Xenopus</taxon>
    </lineage>
</organism>
<dbReference type="AlphaFoldDB" id="A0A8J0VBB2"/>
<evidence type="ECO:0000313" key="2">
    <source>
        <dbReference type="Proteomes" id="UP000186698"/>
    </source>
</evidence>
<dbReference type="Gene3D" id="3.40.50.1110">
    <property type="entry name" value="SGNH hydrolase"/>
    <property type="match status" value="1"/>
</dbReference>
<feature type="region of interest" description="Disordered" evidence="1">
    <location>
        <begin position="32"/>
        <end position="74"/>
    </location>
</feature>
<keyword evidence="2" id="KW-1185">Reference proteome</keyword>
<accession>A0A8J0VBB2</accession>
<gene>
    <name evidence="3" type="primary">LOC108717663</name>
</gene>
<protein>
    <submittedName>
        <fullName evidence="3">Uncharacterized protein LOC108717663</fullName>
    </submittedName>
</protein>
<feature type="compositionally biased region" description="Polar residues" evidence="1">
    <location>
        <begin position="63"/>
        <end position="74"/>
    </location>
</feature>
<proteinExistence type="predicted"/>
<feature type="compositionally biased region" description="Low complexity" evidence="1">
    <location>
        <begin position="123"/>
        <end position="138"/>
    </location>
</feature>
<feature type="region of interest" description="Disordered" evidence="1">
    <location>
        <begin position="89"/>
        <end position="217"/>
    </location>
</feature>
<dbReference type="KEGG" id="xla:108717663"/>
<reference evidence="3" key="1">
    <citation type="submission" date="2025-08" db="UniProtKB">
        <authorList>
            <consortium name="RefSeq"/>
        </authorList>
    </citation>
    <scope>IDENTIFICATION</scope>
    <source>
        <strain evidence="3">J_2021</strain>
        <tissue evidence="3">Erythrocytes</tissue>
    </source>
</reference>
<dbReference type="OrthoDB" id="6126005at2759"/>
<dbReference type="Proteomes" id="UP000186698">
    <property type="component" value="Chromosome 5S"/>
</dbReference>
<feature type="region of interest" description="Disordered" evidence="1">
    <location>
        <begin position="322"/>
        <end position="342"/>
    </location>
</feature>
<evidence type="ECO:0000313" key="3">
    <source>
        <dbReference type="RefSeq" id="XP_018120389.1"/>
    </source>
</evidence>
<sequence>MSADMEELLSQIRAEAERRGGDWLRRLLLPVMQQEPEPAPGARRSRALSRLSPSPPSRRLRANTPSPGVPTITSEVQARRDILAAEAAQQQVIPRGRTGMTQQLQPNPAEVPASDRGRWNGNSSARPPSGPTSGSGNSRFSAADEGVSPGSEQRGAARRWQATYTEAGPGASGGQRWEDGTPGCSQGGRPAGQMRPPPEGAVWAGLEGNSGQERAGPAVRWTRNASGDQGWPSAAWAPMDRCGHLEAGLGELTQENNWRVAPQASVYATGPLRGLTAGSSEAAAAHCVPSPFVSQQVLVQEEPLGERLPGYSTLEQSRQGAAVGQVPASCSGDSGTGRQMPQGGVEDCVKEEHLCSVWIVGDSIIQQAEQRAKVRDNGEQLGFKESRVILQWNGVEGLCWDEVVPLIIQNAKHWGSPNMILIHCGGNDLGQCPMKHLIKNIRKDFLRLWSLFPGVSLVWSEIIPRLQWRGARSVSAIDRVRVKVNKAVSKFVQANGGVAIRHKDFDNQSVYYSADGVHLNEVGMELFNFTLRETIQFAWEAWRNMQS</sequence>
<dbReference type="InterPro" id="IPR036514">
    <property type="entry name" value="SGNH_hydro_sf"/>
</dbReference>
<dbReference type="SUPFAM" id="SSF52266">
    <property type="entry name" value="SGNH hydrolase"/>
    <property type="match status" value="1"/>
</dbReference>
<dbReference type="GeneID" id="108717663"/>